<evidence type="ECO:0000256" key="1">
    <source>
        <dbReference type="SAM" id="MobiDB-lite"/>
    </source>
</evidence>
<feature type="compositionally biased region" description="Basic and acidic residues" evidence="1">
    <location>
        <begin position="29"/>
        <end position="44"/>
    </location>
</feature>
<feature type="compositionally biased region" description="Basic and acidic residues" evidence="1">
    <location>
        <begin position="1"/>
        <end position="10"/>
    </location>
</feature>
<feature type="region of interest" description="Disordered" evidence="1">
    <location>
        <begin position="1"/>
        <end position="100"/>
    </location>
</feature>
<gene>
    <name evidence="2" type="ORF">HNR02_002403</name>
</gene>
<proteinExistence type="predicted"/>
<dbReference type="EMBL" id="JACCFK010000001">
    <property type="protein sequence ID" value="NYI89080.1"/>
    <property type="molecule type" value="Genomic_DNA"/>
</dbReference>
<sequence length="280" mass="31092">MSWLREDAARKHQLVAEDDLPRRAHKRDSRPVEQREPREQRESEASPGPASTRRDSPEAPEQVSAKGFGRADRPARGEKGDDPGDGPEEQPGASQVRPAVAHQVDRLGKNLHESVLKDVEKDVGDALDENARRAMADHFWCEVFAQLAHAVDEGLKLVDKVPDWVAEAVIKARQDANRMPLEPVIVKSVVKNLWKHVKLMTIAGLIAKGKTMVLVFRVLAVLICKSPDHHRAVVEYCVNPLGDKLLADTRQRLAEAFQEWLVPVREPSAAIGRIGDPTTA</sequence>
<dbReference type="AlphaFoldDB" id="A0A853B244"/>
<keyword evidence="3" id="KW-1185">Reference proteome</keyword>
<dbReference type="Proteomes" id="UP000549616">
    <property type="component" value="Unassembled WGS sequence"/>
</dbReference>
<evidence type="ECO:0000313" key="2">
    <source>
        <dbReference type="EMBL" id="NYI89080.1"/>
    </source>
</evidence>
<comment type="caution">
    <text evidence="2">The sequence shown here is derived from an EMBL/GenBank/DDBJ whole genome shotgun (WGS) entry which is preliminary data.</text>
</comment>
<reference evidence="2 3" key="1">
    <citation type="submission" date="2020-07" db="EMBL/GenBank/DDBJ databases">
        <title>Sequencing the genomes of 1000 actinobacteria strains.</title>
        <authorList>
            <person name="Klenk H.-P."/>
        </authorList>
    </citation>
    <scope>NUCLEOTIDE SEQUENCE [LARGE SCALE GENOMIC DNA]</scope>
    <source>
        <strain evidence="2 3">DSM 104006</strain>
    </source>
</reference>
<protein>
    <submittedName>
        <fullName evidence="2">Uncharacterized protein</fullName>
    </submittedName>
</protein>
<evidence type="ECO:0000313" key="3">
    <source>
        <dbReference type="Proteomes" id="UP000549616"/>
    </source>
</evidence>
<organism evidence="2 3">
    <name type="scientific">Amycolatopsis endophytica</name>
    <dbReference type="NCBI Taxonomy" id="860233"/>
    <lineage>
        <taxon>Bacteria</taxon>
        <taxon>Bacillati</taxon>
        <taxon>Actinomycetota</taxon>
        <taxon>Actinomycetes</taxon>
        <taxon>Pseudonocardiales</taxon>
        <taxon>Pseudonocardiaceae</taxon>
        <taxon>Amycolatopsis</taxon>
    </lineage>
</organism>
<name>A0A853B244_9PSEU</name>
<accession>A0A853B244</accession>
<feature type="compositionally biased region" description="Basic and acidic residues" evidence="1">
    <location>
        <begin position="69"/>
        <end position="82"/>
    </location>
</feature>